<evidence type="ECO:0000256" key="2">
    <source>
        <dbReference type="ARBA" id="ARBA00023315"/>
    </source>
</evidence>
<dbReference type="EMBL" id="PDYG01000037">
    <property type="protein sequence ID" value="PHU37625.1"/>
    <property type="molecule type" value="Genomic_DNA"/>
</dbReference>
<keyword evidence="5" id="KW-1185">Reference proteome</keyword>
<keyword evidence="2" id="KW-0012">Acyltransferase</keyword>
<evidence type="ECO:0000256" key="1">
    <source>
        <dbReference type="ARBA" id="ARBA00022679"/>
    </source>
</evidence>
<dbReference type="PANTHER" id="PTHR43420">
    <property type="entry name" value="ACETYLTRANSFERASE"/>
    <property type="match status" value="1"/>
</dbReference>
<gene>
    <name evidence="4" type="ORF">CSX02_06835</name>
</gene>
<dbReference type="InterPro" id="IPR050680">
    <property type="entry name" value="YpeA/RimI_acetyltransf"/>
</dbReference>
<dbReference type="GO" id="GO:0016747">
    <property type="term" value="F:acyltransferase activity, transferring groups other than amino-acyl groups"/>
    <property type="evidence" value="ECO:0007669"/>
    <property type="project" value="InterPro"/>
</dbReference>
<reference evidence="4 5" key="1">
    <citation type="submission" date="2017-10" db="EMBL/GenBank/DDBJ databases">
        <title>Resolving the taxonomy of Roseburia spp., Eubacterium rectale and Agathobacter spp. through phylogenomic analysis.</title>
        <authorList>
            <person name="Sheridan P.O."/>
            <person name="Walker A.W."/>
            <person name="Duncan S.H."/>
            <person name="Scott K.P."/>
            <person name="Toole P.W.O."/>
            <person name="Luis P."/>
            <person name="Flint H.J."/>
        </authorList>
    </citation>
    <scope>NUCLEOTIDE SEQUENCE [LARGE SCALE GENOMIC DNA]</scope>
    <source>
        <strain evidence="4 5">JK623</strain>
    </source>
</reference>
<organism evidence="4 5">
    <name type="scientific">Agathobacter ruminis</name>
    <dbReference type="NCBI Taxonomy" id="1712665"/>
    <lineage>
        <taxon>Bacteria</taxon>
        <taxon>Bacillati</taxon>
        <taxon>Bacillota</taxon>
        <taxon>Clostridia</taxon>
        <taxon>Lachnospirales</taxon>
        <taxon>Lachnospiraceae</taxon>
        <taxon>Agathobacter</taxon>
    </lineage>
</organism>
<sequence>MKNNTGVDMSVTNVTDALEYQDFINSFIDDKNYSDPHLTSRIEAGESLDDMIAKKDHHCFVTDDRGEITGLYILLIIPEEKYLEMLIGITRKGSSVEELLSFLEKNYPEYEADFVFNPRNHLIKNSLEKRGANFDKEQIKMVYTHKLPECETAGIEPLSDDYTDQYLEMHSKDVYWTGDKVIKAPDRFKIFIALENGIVTGYIDVTHCFAENEPYDIFVKKEYRGKGYGRQLLAMALRENEPKDMMLLVDFDNVPAINLYESMGFVKKRKRKFTDSILAQRTGVKRVKQYNPLFKGKARGASPVDLHLVCTFKSGLKKRKE</sequence>
<proteinExistence type="predicted"/>
<protein>
    <recommendedName>
        <fullName evidence="3">N-acetyltransferase domain-containing protein</fullName>
    </recommendedName>
</protein>
<dbReference type="CDD" id="cd04301">
    <property type="entry name" value="NAT_SF"/>
    <property type="match status" value="1"/>
</dbReference>
<dbReference type="Gene3D" id="3.40.630.30">
    <property type="match status" value="1"/>
</dbReference>
<keyword evidence="1" id="KW-0808">Transferase</keyword>
<name>A0A2G3E388_9FIRM</name>
<dbReference type="AlphaFoldDB" id="A0A2G3E388"/>
<comment type="caution">
    <text evidence="4">The sequence shown here is derived from an EMBL/GenBank/DDBJ whole genome shotgun (WGS) entry which is preliminary data.</text>
</comment>
<evidence type="ECO:0000313" key="5">
    <source>
        <dbReference type="Proteomes" id="UP000224563"/>
    </source>
</evidence>
<dbReference type="InterPro" id="IPR000182">
    <property type="entry name" value="GNAT_dom"/>
</dbReference>
<evidence type="ECO:0000259" key="3">
    <source>
        <dbReference type="PROSITE" id="PS51186"/>
    </source>
</evidence>
<feature type="domain" description="N-acetyltransferase" evidence="3">
    <location>
        <begin position="153"/>
        <end position="284"/>
    </location>
</feature>
<accession>A0A2G3E388</accession>
<dbReference type="SUPFAM" id="SSF55729">
    <property type="entry name" value="Acyl-CoA N-acyltransferases (Nat)"/>
    <property type="match status" value="1"/>
</dbReference>
<reference evidence="4 5" key="2">
    <citation type="submission" date="2017-10" db="EMBL/GenBank/DDBJ databases">
        <authorList>
            <person name="Banno H."/>
            <person name="Chua N.-H."/>
        </authorList>
    </citation>
    <scope>NUCLEOTIDE SEQUENCE [LARGE SCALE GENOMIC DNA]</scope>
    <source>
        <strain evidence="4 5">JK623</strain>
    </source>
</reference>
<evidence type="ECO:0000313" key="4">
    <source>
        <dbReference type="EMBL" id="PHU37625.1"/>
    </source>
</evidence>
<dbReference type="Proteomes" id="UP000224563">
    <property type="component" value="Unassembled WGS sequence"/>
</dbReference>
<dbReference type="Pfam" id="PF13508">
    <property type="entry name" value="Acetyltransf_7"/>
    <property type="match status" value="1"/>
</dbReference>
<dbReference type="InterPro" id="IPR016181">
    <property type="entry name" value="Acyl_CoA_acyltransferase"/>
</dbReference>
<dbReference type="PROSITE" id="PS51186">
    <property type="entry name" value="GNAT"/>
    <property type="match status" value="1"/>
</dbReference>